<sequence length="85" mass="9796">MEIVPMFITPASVVESITWKQQNTSNIYFRECVPKCNGTLLTSEIVKRNHLKHTASFRASLVVLIITFLYQWTKDITIPQATHFV</sequence>
<dbReference type="Proteomes" id="UP001057452">
    <property type="component" value="Chromosome 16"/>
</dbReference>
<name>A0ACB9WFZ2_CHAAC</name>
<comment type="caution">
    <text evidence="1">The sequence shown here is derived from an EMBL/GenBank/DDBJ whole genome shotgun (WGS) entry which is preliminary data.</text>
</comment>
<gene>
    <name evidence="1" type="ORF">KUCAC02_014899</name>
</gene>
<evidence type="ECO:0000313" key="1">
    <source>
        <dbReference type="EMBL" id="KAI4812043.1"/>
    </source>
</evidence>
<keyword evidence="2" id="KW-1185">Reference proteome</keyword>
<proteinExistence type="predicted"/>
<organism evidence="1 2">
    <name type="scientific">Chaenocephalus aceratus</name>
    <name type="common">Blackfin icefish</name>
    <name type="synonym">Chaenichthys aceratus</name>
    <dbReference type="NCBI Taxonomy" id="36190"/>
    <lineage>
        <taxon>Eukaryota</taxon>
        <taxon>Metazoa</taxon>
        <taxon>Chordata</taxon>
        <taxon>Craniata</taxon>
        <taxon>Vertebrata</taxon>
        <taxon>Euteleostomi</taxon>
        <taxon>Actinopterygii</taxon>
        <taxon>Neopterygii</taxon>
        <taxon>Teleostei</taxon>
        <taxon>Neoteleostei</taxon>
        <taxon>Acanthomorphata</taxon>
        <taxon>Eupercaria</taxon>
        <taxon>Perciformes</taxon>
        <taxon>Notothenioidei</taxon>
        <taxon>Channichthyidae</taxon>
        <taxon>Chaenocephalus</taxon>
    </lineage>
</organism>
<accession>A0ACB9WFZ2</accession>
<dbReference type="EMBL" id="CM043800">
    <property type="protein sequence ID" value="KAI4812043.1"/>
    <property type="molecule type" value="Genomic_DNA"/>
</dbReference>
<protein>
    <submittedName>
        <fullName evidence="1">Uncharacterized protein</fullName>
    </submittedName>
</protein>
<evidence type="ECO:0000313" key="2">
    <source>
        <dbReference type="Proteomes" id="UP001057452"/>
    </source>
</evidence>
<reference evidence="1" key="1">
    <citation type="submission" date="2022-05" db="EMBL/GenBank/DDBJ databases">
        <title>Chromosome-level genome of Chaenocephalus aceratus.</title>
        <authorList>
            <person name="Park H."/>
        </authorList>
    </citation>
    <scope>NUCLEOTIDE SEQUENCE</scope>
    <source>
        <strain evidence="1">KU_202001</strain>
    </source>
</reference>